<dbReference type="InterPro" id="IPR007112">
    <property type="entry name" value="Expansin/allergen_DPBB_dom"/>
</dbReference>
<dbReference type="AlphaFoldDB" id="A0A6A3CUX8"/>
<feature type="domain" description="Expansin-like EG45" evidence="7">
    <location>
        <begin position="43"/>
        <end position="100"/>
    </location>
</feature>
<evidence type="ECO:0000256" key="3">
    <source>
        <dbReference type="ARBA" id="ARBA00023136"/>
    </source>
</evidence>
<dbReference type="Pfam" id="PF01357">
    <property type="entry name" value="Expansin_C"/>
    <property type="match status" value="1"/>
</dbReference>
<dbReference type="Gene3D" id="2.40.40.10">
    <property type="entry name" value="RlpA-like domain"/>
    <property type="match status" value="1"/>
</dbReference>
<evidence type="ECO:0000256" key="5">
    <source>
        <dbReference type="RuleBase" id="RU365023"/>
    </source>
</evidence>
<keyword evidence="4 5" id="KW-0961">Cell wall biogenesis/degradation</keyword>
<keyword evidence="10" id="KW-1185">Reference proteome</keyword>
<evidence type="ECO:0000256" key="1">
    <source>
        <dbReference type="ARBA" id="ARBA00005392"/>
    </source>
</evidence>
<dbReference type="InterPro" id="IPR007118">
    <property type="entry name" value="Expan_Lol_pI"/>
</dbReference>
<keyword evidence="9" id="KW-0687">Ribonucleoprotein</keyword>
<evidence type="ECO:0000256" key="6">
    <source>
        <dbReference type="SAM" id="Phobius"/>
    </source>
</evidence>
<dbReference type="GO" id="GO:0016020">
    <property type="term" value="C:membrane"/>
    <property type="evidence" value="ECO:0007669"/>
    <property type="project" value="UniProtKB-SubCell"/>
</dbReference>
<evidence type="ECO:0000313" key="9">
    <source>
        <dbReference type="EMBL" id="KAE8732916.1"/>
    </source>
</evidence>
<evidence type="ECO:0000313" key="10">
    <source>
        <dbReference type="Proteomes" id="UP000436088"/>
    </source>
</evidence>
<feature type="transmembrane region" description="Helical" evidence="6">
    <location>
        <begin position="6"/>
        <end position="25"/>
    </location>
</feature>
<dbReference type="SMART" id="SM00837">
    <property type="entry name" value="DPBB_1"/>
    <property type="match status" value="1"/>
</dbReference>
<evidence type="ECO:0000256" key="2">
    <source>
        <dbReference type="ARBA" id="ARBA00022512"/>
    </source>
</evidence>
<dbReference type="GO" id="GO:0009653">
    <property type="term" value="P:anatomical structure morphogenesis"/>
    <property type="evidence" value="ECO:0007669"/>
    <property type="project" value="UniProtKB-ARBA"/>
</dbReference>
<dbReference type="InterPro" id="IPR036749">
    <property type="entry name" value="Expansin_CBD_sf"/>
</dbReference>
<reference evidence="9" key="1">
    <citation type="submission" date="2019-09" db="EMBL/GenBank/DDBJ databases">
        <title>Draft genome information of white flower Hibiscus syriacus.</title>
        <authorList>
            <person name="Kim Y.-M."/>
        </authorList>
    </citation>
    <scope>NUCLEOTIDE SEQUENCE [LARGE SCALE GENOMIC DNA]</scope>
    <source>
        <strain evidence="9">YM2019G1</strain>
    </source>
</reference>
<dbReference type="EMBL" id="VEPZ02000129">
    <property type="protein sequence ID" value="KAE8732916.1"/>
    <property type="molecule type" value="Genomic_DNA"/>
</dbReference>
<dbReference type="Proteomes" id="UP000436088">
    <property type="component" value="Unassembled WGS sequence"/>
</dbReference>
<keyword evidence="6" id="KW-1133">Transmembrane helix</keyword>
<gene>
    <name evidence="9" type="ORF">F3Y22_tig00001674pilonHSYRG00030</name>
</gene>
<comment type="function">
    <text evidence="5">Causes loosening and extension of plant cell walls by disrupting non-covalent bonding between cellulose microfibrils and matrix glucans. No enzymatic activity has been found.</text>
</comment>
<comment type="caution">
    <text evidence="9">The sequence shown here is derived from an EMBL/GenBank/DDBJ whole genome shotgun (WGS) entry which is preliminary data.</text>
</comment>
<proteinExistence type="inferred from homology"/>
<comment type="similarity">
    <text evidence="1 5">Belongs to the expansin family. Expansin A subfamily.</text>
</comment>
<keyword evidence="2 5" id="KW-0134">Cell wall</keyword>
<keyword evidence="3 6" id="KW-0472">Membrane</keyword>
<keyword evidence="5" id="KW-0964">Secreted</keyword>
<dbReference type="InterPro" id="IPR036908">
    <property type="entry name" value="RlpA-like_sf"/>
</dbReference>
<dbReference type="SUPFAM" id="SSF50685">
    <property type="entry name" value="Barwin-like endoglucanases"/>
    <property type="match status" value="1"/>
</dbReference>
<evidence type="ECO:0000259" key="7">
    <source>
        <dbReference type="PROSITE" id="PS50842"/>
    </source>
</evidence>
<dbReference type="PANTHER" id="PTHR31867">
    <property type="entry name" value="EXPANSIN-A15"/>
    <property type="match status" value="1"/>
</dbReference>
<dbReference type="SUPFAM" id="SSF49590">
    <property type="entry name" value="PHL pollen allergen"/>
    <property type="match status" value="1"/>
</dbReference>
<dbReference type="GO" id="GO:0009664">
    <property type="term" value="P:plant-type cell wall organization"/>
    <property type="evidence" value="ECO:0007669"/>
    <property type="project" value="InterPro"/>
</dbReference>
<name>A0A6A3CUX8_HIBSY</name>
<evidence type="ECO:0000256" key="4">
    <source>
        <dbReference type="ARBA" id="ARBA00023316"/>
    </source>
</evidence>
<dbReference type="InterPro" id="IPR002963">
    <property type="entry name" value="Expansin"/>
</dbReference>
<sequence>MAVNNTWGFIFVVKLLSLFLIVGIAGSQSNDEYWRAAHATFYDGACGYGDLIKQGYGLETTATSTALFNDGLTCGACFEIRCFNSRQWCLNATIVVTATNSVLRTTIAIYQAGIVPVIYSRPIRENGRCKFKIKGNQWWILVLVYNVAGSGDVIDVKMKGSSTDWIQMWRNWGQNWQTSANLIVKACRFRWLQATVEWWSPTRRTV</sequence>
<protein>
    <recommendedName>
        <fullName evidence="5">Expansin</fullName>
    </recommendedName>
</protein>
<feature type="domain" description="Expansin-like CBD" evidence="8">
    <location>
        <begin position="138"/>
        <end position="206"/>
    </location>
</feature>
<comment type="subcellular location">
    <subcellularLocation>
        <location evidence="5">Secreted</location>
        <location evidence="5">Cell wall</location>
    </subcellularLocation>
    <subcellularLocation>
        <location evidence="5">Membrane</location>
        <topology evidence="5">Peripheral membrane protein</topology>
    </subcellularLocation>
</comment>
<dbReference type="PRINTS" id="PR01226">
    <property type="entry name" value="EXPANSIN"/>
</dbReference>
<dbReference type="GO" id="GO:0005840">
    <property type="term" value="C:ribosome"/>
    <property type="evidence" value="ECO:0007669"/>
    <property type="project" value="UniProtKB-KW"/>
</dbReference>
<organism evidence="9 10">
    <name type="scientific">Hibiscus syriacus</name>
    <name type="common">Rose of Sharon</name>
    <dbReference type="NCBI Taxonomy" id="106335"/>
    <lineage>
        <taxon>Eukaryota</taxon>
        <taxon>Viridiplantae</taxon>
        <taxon>Streptophyta</taxon>
        <taxon>Embryophyta</taxon>
        <taxon>Tracheophyta</taxon>
        <taxon>Spermatophyta</taxon>
        <taxon>Magnoliopsida</taxon>
        <taxon>eudicotyledons</taxon>
        <taxon>Gunneridae</taxon>
        <taxon>Pentapetalae</taxon>
        <taxon>rosids</taxon>
        <taxon>malvids</taxon>
        <taxon>Malvales</taxon>
        <taxon>Malvaceae</taxon>
        <taxon>Malvoideae</taxon>
        <taxon>Hibiscus</taxon>
    </lineage>
</organism>
<dbReference type="PROSITE" id="PS50842">
    <property type="entry name" value="EXPANSIN_EG45"/>
    <property type="match status" value="1"/>
</dbReference>
<evidence type="ECO:0000259" key="8">
    <source>
        <dbReference type="PROSITE" id="PS50843"/>
    </source>
</evidence>
<dbReference type="InterPro" id="IPR007117">
    <property type="entry name" value="Expansin_CBD"/>
</dbReference>
<keyword evidence="6" id="KW-0812">Transmembrane</keyword>
<accession>A0A6A3CUX8</accession>
<dbReference type="PROSITE" id="PS50843">
    <property type="entry name" value="EXPANSIN_CBD"/>
    <property type="match status" value="1"/>
</dbReference>
<dbReference type="Gene3D" id="2.60.40.760">
    <property type="entry name" value="Expansin, cellulose-binding-like domain"/>
    <property type="match status" value="1"/>
</dbReference>
<dbReference type="GO" id="GO:0005576">
    <property type="term" value="C:extracellular region"/>
    <property type="evidence" value="ECO:0007669"/>
    <property type="project" value="InterPro"/>
</dbReference>
<keyword evidence="9" id="KW-0689">Ribosomal protein</keyword>
<dbReference type="PRINTS" id="PR01225">
    <property type="entry name" value="EXPANSNFAMLY"/>
</dbReference>